<organism evidence="3 4">
    <name type="scientific">Meloidogyne incognita</name>
    <name type="common">Southern root-knot nematode worm</name>
    <name type="synonym">Oxyuris incognita</name>
    <dbReference type="NCBI Taxonomy" id="6306"/>
    <lineage>
        <taxon>Eukaryota</taxon>
        <taxon>Metazoa</taxon>
        <taxon>Ecdysozoa</taxon>
        <taxon>Nematoda</taxon>
        <taxon>Chromadorea</taxon>
        <taxon>Rhabditida</taxon>
        <taxon>Tylenchina</taxon>
        <taxon>Tylenchomorpha</taxon>
        <taxon>Tylenchoidea</taxon>
        <taxon>Meloidogynidae</taxon>
        <taxon>Meloidogyninae</taxon>
        <taxon>Meloidogyne</taxon>
        <taxon>Meloidogyne incognita group</taxon>
    </lineage>
</organism>
<feature type="signal peptide" evidence="2">
    <location>
        <begin position="1"/>
        <end position="25"/>
    </location>
</feature>
<accession>A0A914KP77</accession>
<dbReference type="AlphaFoldDB" id="A0A914KP77"/>
<dbReference type="Proteomes" id="UP000887563">
    <property type="component" value="Unplaced"/>
</dbReference>
<keyword evidence="2" id="KW-0732">Signal</keyword>
<evidence type="ECO:0000256" key="2">
    <source>
        <dbReference type="SAM" id="SignalP"/>
    </source>
</evidence>
<evidence type="ECO:0000256" key="1">
    <source>
        <dbReference type="SAM" id="MobiDB-lite"/>
    </source>
</evidence>
<protein>
    <submittedName>
        <fullName evidence="4">WAP domain-containing protein</fullName>
    </submittedName>
</protein>
<evidence type="ECO:0000313" key="4">
    <source>
        <dbReference type="WBParaSite" id="Minc3s00065g03264"/>
    </source>
</evidence>
<feature type="chain" id="PRO_5037111890" evidence="2">
    <location>
        <begin position="26"/>
        <end position="127"/>
    </location>
</feature>
<feature type="region of interest" description="Disordered" evidence="1">
    <location>
        <begin position="105"/>
        <end position="127"/>
    </location>
</feature>
<sequence length="127" mass="14599">MFSHLISPVIFILICLSLLLIEGIGFDKAGASCNSNIKNNFYFSDEYCPLGWSVLRRQEDYSAYTCNPTIKTERKCPKPHICVASKCGINFCCVNDKMLSKLEEKEVEEDEDLQEEKDENELNKKEF</sequence>
<feature type="compositionally biased region" description="Acidic residues" evidence="1">
    <location>
        <begin position="105"/>
        <end position="119"/>
    </location>
</feature>
<name>A0A914KP77_MELIC</name>
<proteinExistence type="predicted"/>
<reference evidence="4" key="1">
    <citation type="submission" date="2022-11" db="UniProtKB">
        <authorList>
            <consortium name="WormBaseParasite"/>
        </authorList>
    </citation>
    <scope>IDENTIFICATION</scope>
</reference>
<dbReference type="WBParaSite" id="Minc3s00065g03264">
    <property type="protein sequence ID" value="Minc3s00065g03264"/>
    <property type="gene ID" value="Minc3s00065g03264"/>
</dbReference>
<evidence type="ECO:0000313" key="3">
    <source>
        <dbReference type="Proteomes" id="UP000887563"/>
    </source>
</evidence>
<keyword evidence="3" id="KW-1185">Reference proteome</keyword>